<dbReference type="Pfam" id="PF14542">
    <property type="entry name" value="Acetyltransf_CG"/>
    <property type="match status" value="1"/>
</dbReference>
<dbReference type="InterPro" id="IPR045057">
    <property type="entry name" value="Gcn5-rel_NAT"/>
</dbReference>
<comment type="caution">
    <text evidence="2">The sequence shown here is derived from an EMBL/GenBank/DDBJ whole genome shotgun (WGS) entry which is preliminary data.</text>
</comment>
<organism evidence="2 3">
    <name type="scientific">Dietzia cercidiphylli</name>
    <dbReference type="NCBI Taxonomy" id="498199"/>
    <lineage>
        <taxon>Bacteria</taxon>
        <taxon>Bacillati</taxon>
        <taxon>Actinomycetota</taxon>
        <taxon>Actinomycetes</taxon>
        <taxon>Mycobacteriales</taxon>
        <taxon>Dietziaceae</taxon>
        <taxon>Dietzia</taxon>
    </lineage>
</organism>
<keyword evidence="3" id="KW-1185">Reference proteome</keyword>
<evidence type="ECO:0000259" key="1">
    <source>
        <dbReference type="PROSITE" id="PS51729"/>
    </source>
</evidence>
<dbReference type="RefSeq" id="WP_182658119.1">
    <property type="nucleotide sequence ID" value="NZ_JAALEA010000088.1"/>
</dbReference>
<sequence length="95" mass="10386">MSAGEDVQVRRNLAADRFEIVVDDVVAGFADYSDADGVRTFPHTVVDPEFGGRGLAGRMIGEALEVTRDEGLRVRPACEFVERYVQKNPDSADLA</sequence>
<dbReference type="SUPFAM" id="SSF55729">
    <property type="entry name" value="Acyl-CoA N-acyltransferases (Nat)"/>
    <property type="match status" value="1"/>
</dbReference>
<name>A0ABN2J4B0_9ACTN</name>
<dbReference type="CDD" id="cd04301">
    <property type="entry name" value="NAT_SF"/>
    <property type="match status" value="1"/>
</dbReference>
<dbReference type="PANTHER" id="PTHR31435:SF10">
    <property type="entry name" value="BSR4717 PROTEIN"/>
    <property type="match status" value="1"/>
</dbReference>
<dbReference type="InterPro" id="IPR016181">
    <property type="entry name" value="Acyl_CoA_acyltransferase"/>
</dbReference>
<feature type="domain" description="N-acetyltransferase" evidence="1">
    <location>
        <begin position="10"/>
        <end position="95"/>
    </location>
</feature>
<dbReference type="EMBL" id="BAAAQG010000015">
    <property type="protein sequence ID" value="GAA1717736.1"/>
    <property type="molecule type" value="Genomic_DNA"/>
</dbReference>
<accession>A0ABN2J4B0</accession>
<dbReference type="InterPro" id="IPR031165">
    <property type="entry name" value="GNAT_YJDJ"/>
</dbReference>
<dbReference type="Proteomes" id="UP001500383">
    <property type="component" value="Unassembled WGS sequence"/>
</dbReference>
<dbReference type="Gene3D" id="3.40.630.30">
    <property type="match status" value="1"/>
</dbReference>
<gene>
    <name evidence="2" type="ORF">GCM10009831_29710</name>
</gene>
<evidence type="ECO:0000313" key="3">
    <source>
        <dbReference type="Proteomes" id="UP001500383"/>
    </source>
</evidence>
<dbReference type="PROSITE" id="PS51729">
    <property type="entry name" value="GNAT_YJDJ"/>
    <property type="match status" value="1"/>
</dbReference>
<protein>
    <recommendedName>
        <fullName evidence="1">N-acetyltransferase domain-containing protein</fullName>
    </recommendedName>
</protein>
<proteinExistence type="predicted"/>
<evidence type="ECO:0000313" key="2">
    <source>
        <dbReference type="EMBL" id="GAA1717736.1"/>
    </source>
</evidence>
<reference evidence="2 3" key="1">
    <citation type="journal article" date="2019" name="Int. J. Syst. Evol. Microbiol.">
        <title>The Global Catalogue of Microorganisms (GCM) 10K type strain sequencing project: providing services to taxonomists for standard genome sequencing and annotation.</title>
        <authorList>
            <consortium name="The Broad Institute Genomics Platform"/>
            <consortium name="The Broad Institute Genome Sequencing Center for Infectious Disease"/>
            <person name="Wu L."/>
            <person name="Ma J."/>
        </authorList>
    </citation>
    <scope>NUCLEOTIDE SEQUENCE [LARGE SCALE GENOMIC DNA]</scope>
    <source>
        <strain evidence="2 3">JCM 16002</strain>
    </source>
</reference>
<dbReference type="PANTHER" id="PTHR31435">
    <property type="entry name" value="PROTEIN NATD1"/>
    <property type="match status" value="1"/>
</dbReference>